<organism evidence="1 2">
    <name type="scientific">Diphasiastrum complanatum</name>
    <name type="common">Issler's clubmoss</name>
    <name type="synonym">Lycopodium complanatum</name>
    <dbReference type="NCBI Taxonomy" id="34168"/>
    <lineage>
        <taxon>Eukaryota</taxon>
        <taxon>Viridiplantae</taxon>
        <taxon>Streptophyta</taxon>
        <taxon>Embryophyta</taxon>
        <taxon>Tracheophyta</taxon>
        <taxon>Lycopodiopsida</taxon>
        <taxon>Lycopodiales</taxon>
        <taxon>Lycopodiaceae</taxon>
        <taxon>Lycopodioideae</taxon>
        <taxon>Diphasiastrum</taxon>
    </lineage>
</organism>
<comment type="caution">
    <text evidence="1">The sequence shown here is derived from an EMBL/GenBank/DDBJ whole genome shotgun (WGS) entry which is preliminary data.</text>
</comment>
<gene>
    <name evidence="1" type="ORF">O6H91_03G130900</name>
</gene>
<reference evidence="2" key="1">
    <citation type="journal article" date="2024" name="Proc. Natl. Acad. Sci. U.S.A.">
        <title>Extraordinary preservation of gene collinearity over three hundred million years revealed in homosporous lycophytes.</title>
        <authorList>
            <person name="Li C."/>
            <person name="Wickell D."/>
            <person name="Kuo L.Y."/>
            <person name="Chen X."/>
            <person name="Nie B."/>
            <person name="Liao X."/>
            <person name="Peng D."/>
            <person name="Ji J."/>
            <person name="Jenkins J."/>
            <person name="Williams M."/>
            <person name="Shu S."/>
            <person name="Plott C."/>
            <person name="Barry K."/>
            <person name="Rajasekar S."/>
            <person name="Grimwood J."/>
            <person name="Han X."/>
            <person name="Sun S."/>
            <person name="Hou Z."/>
            <person name="He W."/>
            <person name="Dai G."/>
            <person name="Sun C."/>
            <person name="Schmutz J."/>
            <person name="Leebens-Mack J.H."/>
            <person name="Li F.W."/>
            <person name="Wang L."/>
        </authorList>
    </citation>
    <scope>NUCLEOTIDE SEQUENCE [LARGE SCALE GENOMIC DNA]</scope>
    <source>
        <strain evidence="2">cv. PW_Plant_1</strain>
    </source>
</reference>
<protein>
    <submittedName>
        <fullName evidence="1">Uncharacterized protein</fullName>
    </submittedName>
</protein>
<keyword evidence="2" id="KW-1185">Reference proteome</keyword>
<name>A0ACC2EBP5_DIPCM</name>
<accession>A0ACC2EBP5</accession>
<evidence type="ECO:0000313" key="1">
    <source>
        <dbReference type="EMBL" id="KAJ7563934.1"/>
    </source>
</evidence>
<proteinExistence type="predicted"/>
<evidence type="ECO:0000313" key="2">
    <source>
        <dbReference type="Proteomes" id="UP001162992"/>
    </source>
</evidence>
<sequence length="657" mass="71348">MEHPGHGESRFAVPAAMVYSRASHILSRYRPIAPKPSLPKTDTDPQSASSVTNDRCSKTSTSGEYTQPRRRSRKRVLDNSSAFKNTKRKPSVEIGCDPTRRHDQNSASIFTLPRMEGVHFSHGGEGSRTPLSVAASDMFASYQCVPASPMEPIESRAVFDGSASMQIAAKMFPVAILSDAGDASKLQYSGKGGIALPSSASESSSMISNLCSTTCSAYGDDSLQVQLIPALHFAEGSDSSSAPKTMRKNLVTLSLLPDTPLRECTPYAASSPNTTSLSRHAAALSMEALDDYSSGGMIQLSLSPTCGSAEQESYQSKTSFGAFAENRTATSEAVERIGLATAMEADSGASFHLAWAQYTARNGSSPPLIDASYLEQTYVASSDPVLLTDEQYQILWANVSFKKAIADRMSRRQQERGAYIDHLGVPTGLTCFTFRQPDFLAPRCRAVLWGFLKKMVFQKPSPNPEEELPVEDMDASDCRPIVPHPVRPVGSTICLECITEVNRLFPLPKTLDIAKEQMDQAALPCLISDGSNCVLWVNAAYKNMVGQQQQPPQNSVGFGVPEHLNGSSKQLAKDVSLVFLNDQPPVDAASFSGRARLHWFNVGDSWSITVPCHVKKMDDKENGSLLLWSFHVSAVDHLRGGLGMNESTFYGRSNEML</sequence>
<dbReference type="EMBL" id="CM055094">
    <property type="protein sequence ID" value="KAJ7563934.1"/>
    <property type="molecule type" value="Genomic_DNA"/>
</dbReference>
<dbReference type="Proteomes" id="UP001162992">
    <property type="component" value="Chromosome 3"/>
</dbReference>